<sequence length="81" mass="9208">VQFGRFADHYPKSPPYSETSVWHLVHLQLALLGGCTSWLPFGKCKCDSSSPSLLCTESIWVHKQSHINQKDFLFADNMVLK</sequence>
<protein>
    <submittedName>
        <fullName evidence="1">Uncharacterized protein</fullName>
    </submittedName>
</protein>
<comment type="caution">
    <text evidence="1">The sequence shown here is derived from an EMBL/GenBank/DDBJ whole genome shotgun (WGS) entry which is preliminary data.</text>
</comment>
<name>A0AA38F9R5_TAXCH</name>
<accession>A0AA38F9R5</accession>
<dbReference type="EMBL" id="JAHRHJ020000364">
    <property type="protein sequence ID" value="KAH9294130.1"/>
    <property type="molecule type" value="Genomic_DNA"/>
</dbReference>
<proteinExistence type="predicted"/>
<evidence type="ECO:0000313" key="1">
    <source>
        <dbReference type="EMBL" id="KAH9294130.1"/>
    </source>
</evidence>
<feature type="non-terminal residue" evidence="1">
    <location>
        <position position="81"/>
    </location>
</feature>
<evidence type="ECO:0000313" key="2">
    <source>
        <dbReference type="Proteomes" id="UP000824469"/>
    </source>
</evidence>
<reference evidence="1 2" key="1">
    <citation type="journal article" date="2021" name="Nat. Plants">
        <title>The Taxus genome provides insights into paclitaxel biosynthesis.</title>
        <authorList>
            <person name="Xiong X."/>
            <person name="Gou J."/>
            <person name="Liao Q."/>
            <person name="Li Y."/>
            <person name="Zhou Q."/>
            <person name="Bi G."/>
            <person name="Li C."/>
            <person name="Du R."/>
            <person name="Wang X."/>
            <person name="Sun T."/>
            <person name="Guo L."/>
            <person name="Liang H."/>
            <person name="Lu P."/>
            <person name="Wu Y."/>
            <person name="Zhang Z."/>
            <person name="Ro D.K."/>
            <person name="Shang Y."/>
            <person name="Huang S."/>
            <person name="Yan J."/>
        </authorList>
    </citation>
    <scope>NUCLEOTIDE SEQUENCE [LARGE SCALE GENOMIC DNA]</scope>
    <source>
        <strain evidence="1">Ta-2019</strain>
    </source>
</reference>
<gene>
    <name evidence="1" type="ORF">KI387_040666</name>
</gene>
<feature type="non-terminal residue" evidence="1">
    <location>
        <position position="1"/>
    </location>
</feature>
<keyword evidence="2" id="KW-1185">Reference proteome</keyword>
<organism evidence="1 2">
    <name type="scientific">Taxus chinensis</name>
    <name type="common">Chinese yew</name>
    <name type="synonym">Taxus wallichiana var. chinensis</name>
    <dbReference type="NCBI Taxonomy" id="29808"/>
    <lineage>
        <taxon>Eukaryota</taxon>
        <taxon>Viridiplantae</taxon>
        <taxon>Streptophyta</taxon>
        <taxon>Embryophyta</taxon>
        <taxon>Tracheophyta</taxon>
        <taxon>Spermatophyta</taxon>
        <taxon>Pinopsida</taxon>
        <taxon>Pinidae</taxon>
        <taxon>Conifers II</taxon>
        <taxon>Cupressales</taxon>
        <taxon>Taxaceae</taxon>
        <taxon>Taxus</taxon>
    </lineage>
</organism>
<dbReference type="Proteomes" id="UP000824469">
    <property type="component" value="Unassembled WGS sequence"/>
</dbReference>
<dbReference type="AlphaFoldDB" id="A0AA38F9R5"/>